<dbReference type="EMBL" id="PKUS01000029">
    <property type="protein sequence ID" value="PLW67474.1"/>
    <property type="molecule type" value="Genomic_DNA"/>
</dbReference>
<keyword evidence="1" id="KW-0812">Transmembrane</keyword>
<sequence>MIPAHTRRNSRGVITLFVAVIMLLLTTLLVAIAFKLSSINLMAVGNVQARTGSVAAAEKVIEEFISGEPGTAEFDGGTVAHVDINLDEVIDYVVEVPPPKCVRARRASSASASSVTLEGFSAAGAWNTRWEINALAIDEATGARVKVLHARRYVLTEAEKNALCH</sequence>
<keyword evidence="1" id="KW-1133">Transmembrane helix</keyword>
<protein>
    <recommendedName>
        <fullName evidence="4">Type 4 fimbrial biogenesis protein PilX N-terminal domain-containing protein</fullName>
    </recommendedName>
</protein>
<organism evidence="2 3">
    <name type="scientific">Pseudohalioglobus lutimaris</name>
    <dbReference type="NCBI Taxonomy" id="1737061"/>
    <lineage>
        <taxon>Bacteria</taxon>
        <taxon>Pseudomonadati</taxon>
        <taxon>Pseudomonadota</taxon>
        <taxon>Gammaproteobacteria</taxon>
        <taxon>Cellvibrionales</taxon>
        <taxon>Halieaceae</taxon>
        <taxon>Pseudohalioglobus</taxon>
    </lineage>
</organism>
<reference evidence="2 3" key="1">
    <citation type="submission" date="2018-01" db="EMBL/GenBank/DDBJ databases">
        <title>The draft genome sequence of Halioglobus lutimaris HF004.</title>
        <authorList>
            <person name="Du Z.-J."/>
            <person name="Shi M.-J."/>
        </authorList>
    </citation>
    <scope>NUCLEOTIDE SEQUENCE [LARGE SCALE GENOMIC DNA]</scope>
    <source>
        <strain evidence="2 3">HF004</strain>
    </source>
</reference>
<proteinExistence type="predicted"/>
<evidence type="ECO:0000256" key="1">
    <source>
        <dbReference type="SAM" id="Phobius"/>
    </source>
</evidence>
<evidence type="ECO:0000313" key="3">
    <source>
        <dbReference type="Proteomes" id="UP000235005"/>
    </source>
</evidence>
<gene>
    <name evidence="2" type="ORF">C0039_17215</name>
</gene>
<comment type="caution">
    <text evidence="2">The sequence shown here is derived from an EMBL/GenBank/DDBJ whole genome shotgun (WGS) entry which is preliminary data.</text>
</comment>
<feature type="transmembrane region" description="Helical" evidence="1">
    <location>
        <begin position="12"/>
        <end position="34"/>
    </location>
</feature>
<dbReference type="AlphaFoldDB" id="A0A2N5WZ05"/>
<accession>A0A2N5WZ05</accession>
<keyword evidence="1" id="KW-0472">Membrane</keyword>
<evidence type="ECO:0000313" key="2">
    <source>
        <dbReference type="EMBL" id="PLW67474.1"/>
    </source>
</evidence>
<dbReference type="Proteomes" id="UP000235005">
    <property type="component" value="Unassembled WGS sequence"/>
</dbReference>
<evidence type="ECO:0008006" key="4">
    <source>
        <dbReference type="Google" id="ProtNLM"/>
    </source>
</evidence>
<name>A0A2N5WZ05_9GAMM</name>
<keyword evidence="3" id="KW-1185">Reference proteome</keyword>